<proteinExistence type="predicted"/>
<organism evidence="2 3">
    <name type="scientific">Micromonospora sonneratiae</name>
    <dbReference type="NCBI Taxonomy" id="1184706"/>
    <lineage>
        <taxon>Bacteria</taxon>
        <taxon>Bacillati</taxon>
        <taxon>Actinomycetota</taxon>
        <taxon>Actinomycetes</taxon>
        <taxon>Micromonosporales</taxon>
        <taxon>Micromonosporaceae</taxon>
        <taxon>Micromonospora</taxon>
    </lineage>
</organism>
<protein>
    <recommendedName>
        <fullName evidence="4">Transcriptional regulator, TetR family</fullName>
    </recommendedName>
</protein>
<evidence type="ECO:0000313" key="3">
    <source>
        <dbReference type="Proteomes" id="UP001597260"/>
    </source>
</evidence>
<evidence type="ECO:0000256" key="1">
    <source>
        <dbReference type="SAM" id="Phobius"/>
    </source>
</evidence>
<sequence length="186" mass="20736">MEQAALKVLYRAIPNLVPGFARSSGGEAIPSTHRNGMKIDSRVESIVRNTIYPAVISDFARLDKALQAFPDDETTRKAIELGLSIVYTLMFDIYEGKPSEGEIRGVAAEIVRAEAWARPTDEEVSAFLLRLMNGEPFVGVLPIESIIILTFVVAAHLLSSCRRDDEDWWDYLDRVEAFLENAYQGG</sequence>
<evidence type="ECO:0000313" key="2">
    <source>
        <dbReference type="EMBL" id="MFD1320131.1"/>
    </source>
</evidence>
<reference evidence="3" key="1">
    <citation type="journal article" date="2019" name="Int. J. Syst. Evol. Microbiol.">
        <title>The Global Catalogue of Microorganisms (GCM) 10K type strain sequencing project: providing services to taxonomists for standard genome sequencing and annotation.</title>
        <authorList>
            <consortium name="The Broad Institute Genomics Platform"/>
            <consortium name="The Broad Institute Genome Sequencing Center for Infectious Disease"/>
            <person name="Wu L."/>
            <person name="Ma J."/>
        </authorList>
    </citation>
    <scope>NUCLEOTIDE SEQUENCE [LARGE SCALE GENOMIC DNA]</scope>
    <source>
        <strain evidence="3">JCM 31037</strain>
    </source>
</reference>
<dbReference type="Proteomes" id="UP001597260">
    <property type="component" value="Unassembled WGS sequence"/>
</dbReference>
<keyword evidence="1" id="KW-0472">Membrane</keyword>
<accession>A0ABW3Y6W7</accession>
<comment type="caution">
    <text evidence="2">The sequence shown here is derived from an EMBL/GenBank/DDBJ whole genome shotgun (WGS) entry which is preliminary data.</text>
</comment>
<dbReference type="EMBL" id="JBHTMP010000003">
    <property type="protein sequence ID" value="MFD1320131.1"/>
    <property type="molecule type" value="Genomic_DNA"/>
</dbReference>
<gene>
    <name evidence="2" type="ORF">ACFQ4H_03405</name>
</gene>
<evidence type="ECO:0008006" key="4">
    <source>
        <dbReference type="Google" id="ProtNLM"/>
    </source>
</evidence>
<keyword evidence="1" id="KW-1133">Transmembrane helix</keyword>
<dbReference type="RefSeq" id="WP_377566808.1">
    <property type="nucleotide sequence ID" value="NZ_JBHTMP010000003.1"/>
</dbReference>
<keyword evidence="1" id="KW-0812">Transmembrane</keyword>
<name>A0ABW3Y6W7_9ACTN</name>
<keyword evidence="3" id="KW-1185">Reference proteome</keyword>
<feature type="transmembrane region" description="Helical" evidence="1">
    <location>
        <begin position="137"/>
        <end position="158"/>
    </location>
</feature>